<dbReference type="GO" id="GO:0005509">
    <property type="term" value="F:calcium ion binding"/>
    <property type="evidence" value="ECO:0007669"/>
    <property type="project" value="InterPro"/>
</dbReference>
<dbReference type="PROSITE" id="PS51318">
    <property type="entry name" value="TAT"/>
    <property type="match status" value="1"/>
</dbReference>
<proteinExistence type="predicted"/>
<organism evidence="3">
    <name type="scientific">Craspedostauros australis</name>
    <dbReference type="NCBI Taxonomy" id="1486917"/>
    <lineage>
        <taxon>Eukaryota</taxon>
        <taxon>Sar</taxon>
        <taxon>Stramenopiles</taxon>
        <taxon>Ochrophyta</taxon>
        <taxon>Bacillariophyta</taxon>
        <taxon>Bacillariophyceae</taxon>
        <taxon>Bacillariophycidae</taxon>
        <taxon>Naviculales</taxon>
        <taxon>Naviculaceae</taxon>
        <taxon>Craspedostauros</taxon>
    </lineage>
</organism>
<evidence type="ECO:0000259" key="2">
    <source>
        <dbReference type="Pfam" id="PF01789"/>
    </source>
</evidence>
<evidence type="ECO:0000313" key="3">
    <source>
        <dbReference type="EMBL" id="CAD8342800.1"/>
    </source>
</evidence>
<dbReference type="InterPro" id="IPR002683">
    <property type="entry name" value="PsbP_C"/>
</dbReference>
<feature type="domain" description="PsbP C-terminal" evidence="2">
    <location>
        <begin position="76"/>
        <end position="236"/>
    </location>
</feature>
<reference evidence="3" key="1">
    <citation type="submission" date="2021-01" db="EMBL/GenBank/DDBJ databases">
        <authorList>
            <person name="Corre E."/>
            <person name="Pelletier E."/>
            <person name="Niang G."/>
            <person name="Scheremetjew M."/>
            <person name="Finn R."/>
            <person name="Kale V."/>
            <person name="Holt S."/>
            <person name="Cochrane G."/>
            <person name="Meng A."/>
            <person name="Brown T."/>
            <person name="Cohen L."/>
        </authorList>
    </citation>
    <scope>NUCLEOTIDE SEQUENCE</scope>
    <source>
        <strain evidence="3">CCMP3328</strain>
    </source>
</reference>
<dbReference type="Gene3D" id="3.40.1000.10">
    <property type="entry name" value="Mog1/PsbP, alpha/beta/alpha sandwich"/>
    <property type="match status" value="1"/>
</dbReference>
<dbReference type="Pfam" id="PF01789">
    <property type="entry name" value="PsbP"/>
    <property type="match status" value="1"/>
</dbReference>
<dbReference type="GO" id="GO:0009523">
    <property type="term" value="C:photosystem II"/>
    <property type="evidence" value="ECO:0007669"/>
    <property type="project" value="InterPro"/>
</dbReference>
<dbReference type="GO" id="GO:0015979">
    <property type="term" value="P:photosynthesis"/>
    <property type="evidence" value="ECO:0007669"/>
    <property type="project" value="InterPro"/>
</dbReference>
<dbReference type="InterPro" id="IPR006311">
    <property type="entry name" value="TAT_signal"/>
</dbReference>
<dbReference type="InterPro" id="IPR016123">
    <property type="entry name" value="Mog1/PsbP_a/b/a-sand"/>
</dbReference>
<dbReference type="SUPFAM" id="SSF55724">
    <property type="entry name" value="Mog1p/PsbP-like"/>
    <property type="match status" value="1"/>
</dbReference>
<protein>
    <recommendedName>
        <fullName evidence="2">PsbP C-terminal domain-containing protein</fullName>
    </recommendedName>
</protein>
<accession>A0A7R9ZSX9</accession>
<gene>
    <name evidence="3" type="ORF">CAUS1442_LOCUS14935</name>
</gene>
<name>A0A7R9ZSX9_9STRA</name>
<feature type="signal peptide" evidence="1">
    <location>
        <begin position="1"/>
        <end position="22"/>
    </location>
</feature>
<feature type="chain" id="PRO_5030539487" description="PsbP C-terminal domain-containing protein" evidence="1">
    <location>
        <begin position="23"/>
        <end position="238"/>
    </location>
</feature>
<keyword evidence="1" id="KW-0732">Signal</keyword>
<sequence length="238" mass="25764">MFRYSLASAVSVLLLLAADVNGYSASNLPAVSSPNALQSGLDDETSKITRRGWLSSTAGLVVGAAAFAPSAFAEDDLKDYKDPDCKFSIKVPAGWDFSEQELADRRKIKLYLEPNSNRKTLFFMAFTPVRDDFTSLGSFGSVDQVAQTTILPKGKIMGEENSSTMLSAESKNSAYFFDYKQKVSGQPETHFRTIFSLANGATGGAGAVLVSLTAQCPEADYDAFKPLFDSMMTSYKAK</sequence>
<dbReference type="GO" id="GO:0019898">
    <property type="term" value="C:extrinsic component of membrane"/>
    <property type="evidence" value="ECO:0007669"/>
    <property type="project" value="InterPro"/>
</dbReference>
<evidence type="ECO:0000256" key="1">
    <source>
        <dbReference type="SAM" id="SignalP"/>
    </source>
</evidence>
<dbReference type="AlphaFoldDB" id="A0A7R9ZSX9"/>
<dbReference type="EMBL" id="HBEF01024171">
    <property type="protein sequence ID" value="CAD8342800.1"/>
    <property type="molecule type" value="Transcribed_RNA"/>
</dbReference>